<dbReference type="InParanoid" id="A0A200QW70"/>
<protein>
    <submittedName>
        <fullName evidence="2">Uncharacterized protein</fullName>
    </submittedName>
</protein>
<dbReference type="OrthoDB" id="10661887at2759"/>
<feature type="compositionally biased region" description="Basic and acidic residues" evidence="1">
    <location>
        <begin position="204"/>
        <end position="214"/>
    </location>
</feature>
<comment type="caution">
    <text evidence="2">The sequence shown here is derived from an EMBL/GenBank/DDBJ whole genome shotgun (WGS) entry which is preliminary data.</text>
</comment>
<dbReference type="EMBL" id="MVGT01001027">
    <property type="protein sequence ID" value="OVA14660.1"/>
    <property type="molecule type" value="Genomic_DNA"/>
</dbReference>
<gene>
    <name evidence="2" type="ORF">BVC80_1815g72</name>
</gene>
<dbReference type="Proteomes" id="UP000195402">
    <property type="component" value="Unassembled WGS sequence"/>
</dbReference>
<accession>A0A200QW70</accession>
<reference evidence="2 3" key="1">
    <citation type="journal article" date="2017" name="Mol. Plant">
        <title>The Genome of Medicinal Plant Macleaya cordata Provides New Insights into Benzylisoquinoline Alkaloids Metabolism.</title>
        <authorList>
            <person name="Liu X."/>
            <person name="Liu Y."/>
            <person name="Huang P."/>
            <person name="Ma Y."/>
            <person name="Qing Z."/>
            <person name="Tang Q."/>
            <person name="Cao H."/>
            <person name="Cheng P."/>
            <person name="Zheng Y."/>
            <person name="Yuan Z."/>
            <person name="Zhou Y."/>
            <person name="Liu J."/>
            <person name="Tang Z."/>
            <person name="Zhuo Y."/>
            <person name="Zhang Y."/>
            <person name="Yu L."/>
            <person name="Huang J."/>
            <person name="Yang P."/>
            <person name="Peng Q."/>
            <person name="Zhang J."/>
            <person name="Jiang W."/>
            <person name="Zhang Z."/>
            <person name="Lin K."/>
            <person name="Ro D.K."/>
            <person name="Chen X."/>
            <person name="Xiong X."/>
            <person name="Shang Y."/>
            <person name="Huang S."/>
            <person name="Zeng J."/>
        </authorList>
    </citation>
    <scope>NUCLEOTIDE SEQUENCE [LARGE SCALE GENOMIC DNA]</scope>
    <source>
        <strain evidence="3">cv. BLH2017</strain>
        <tissue evidence="2">Root</tissue>
    </source>
</reference>
<feature type="compositionally biased region" description="Basic and acidic residues" evidence="1">
    <location>
        <begin position="62"/>
        <end position="77"/>
    </location>
</feature>
<proteinExistence type="predicted"/>
<name>A0A200QW70_MACCD</name>
<dbReference type="AlphaFoldDB" id="A0A200QW70"/>
<evidence type="ECO:0000313" key="3">
    <source>
        <dbReference type="Proteomes" id="UP000195402"/>
    </source>
</evidence>
<feature type="compositionally biased region" description="Basic and acidic residues" evidence="1">
    <location>
        <begin position="86"/>
        <end position="99"/>
    </location>
</feature>
<sequence length="214" mass="24832">MCGLCCSKTKEKNINEGKRGEAEAVPAAPSVHTLSAEAFEEEPMQENSLGSKEEEGYYDNHQMMKEEQKKMKEEQKKKMMNSESMENNKTDHEVDDQGMKKKNSTLKQVQKLSERFDFPSTNPKVKDKLGIPNMKDFKKTEEKSTSEDKEILDDREFPWTSPPAIENLKQEEEEEEEEENEDEREFPLNAPKVDDKGTSFPYDKPPKTVEKKRE</sequence>
<feature type="region of interest" description="Disordered" evidence="1">
    <location>
        <begin position="35"/>
        <end position="214"/>
    </location>
</feature>
<feature type="compositionally biased region" description="Basic and acidic residues" evidence="1">
    <location>
        <begin position="124"/>
        <end position="157"/>
    </location>
</feature>
<organism evidence="2 3">
    <name type="scientific">Macleaya cordata</name>
    <name type="common">Five-seeded plume-poppy</name>
    <name type="synonym">Bocconia cordata</name>
    <dbReference type="NCBI Taxonomy" id="56857"/>
    <lineage>
        <taxon>Eukaryota</taxon>
        <taxon>Viridiplantae</taxon>
        <taxon>Streptophyta</taxon>
        <taxon>Embryophyta</taxon>
        <taxon>Tracheophyta</taxon>
        <taxon>Spermatophyta</taxon>
        <taxon>Magnoliopsida</taxon>
        <taxon>Ranunculales</taxon>
        <taxon>Papaveraceae</taxon>
        <taxon>Papaveroideae</taxon>
        <taxon>Macleaya</taxon>
    </lineage>
</organism>
<keyword evidence="3" id="KW-1185">Reference proteome</keyword>
<evidence type="ECO:0000313" key="2">
    <source>
        <dbReference type="EMBL" id="OVA14660.1"/>
    </source>
</evidence>
<feature type="compositionally biased region" description="Acidic residues" evidence="1">
    <location>
        <begin position="171"/>
        <end position="184"/>
    </location>
</feature>
<evidence type="ECO:0000256" key="1">
    <source>
        <dbReference type="SAM" id="MobiDB-lite"/>
    </source>
</evidence>